<comment type="caution">
    <text evidence="1">The sequence shown here is derived from an EMBL/GenBank/DDBJ whole genome shotgun (WGS) entry which is preliminary data.</text>
</comment>
<protein>
    <submittedName>
        <fullName evidence="1">Uncharacterized protein</fullName>
    </submittedName>
</protein>
<keyword evidence="2" id="KW-1185">Reference proteome</keyword>
<evidence type="ECO:0000313" key="2">
    <source>
        <dbReference type="Proteomes" id="UP001233172"/>
    </source>
</evidence>
<gene>
    <name evidence="1" type="ORF">Bpfe_012956</name>
</gene>
<dbReference type="AlphaFoldDB" id="A0AAD8FBV0"/>
<organism evidence="1 2">
    <name type="scientific">Biomphalaria pfeifferi</name>
    <name type="common">Bloodfluke planorb</name>
    <name type="synonym">Freshwater snail</name>
    <dbReference type="NCBI Taxonomy" id="112525"/>
    <lineage>
        <taxon>Eukaryota</taxon>
        <taxon>Metazoa</taxon>
        <taxon>Spiralia</taxon>
        <taxon>Lophotrochozoa</taxon>
        <taxon>Mollusca</taxon>
        <taxon>Gastropoda</taxon>
        <taxon>Heterobranchia</taxon>
        <taxon>Euthyneura</taxon>
        <taxon>Panpulmonata</taxon>
        <taxon>Hygrophila</taxon>
        <taxon>Lymnaeoidea</taxon>
        <taxon>Planorbidae</taxon>
        <taxon>Biomphalaria</taxon>
    </lineage>
</organism>
<reference evidence="1" key="2">
    <citation type="submission" date="2023-04" db="EMBL/GenBank/DDBJ databases">
        <authorList>
            <person name="Bu L."/>
            <person name="Lu L."/>
            <person name="Laidemitt M.R."/>
            <person name="Zhang S.M."/>
            <person name="Mutuku M."/>
            <person name="Mkoji G."/>
            <person name="Steinauer M."/>
            <person name="Loker E.S."/>
        </authorList>
    </citation>
    <scope>NUCLEOTIDE SEQUENCE</scope>
    <source>
        <strain evidence="1">KasaAsao</strain>
        <tissue evidence="1">Whole Snail</tissue>
    </source>
</reference>
<reference evidence="1" key="1">
    <citation type="journal article" date="2023" name="PLoS Negl. Trop. Dis.">
        <title>A genome sequence for Biomphalaria pfeifferi, the major vector snail for the human-infecting parasite Schistosoma mansoni.</title>
        <authorList>
            <person name="Bu L."/>
            <person name="Lu L."/>
            <person name="Laidemitt M.R."/>
            <person name="Zhang S.M."/>
            <person name="Mutuku M."/>
            <person name="Mkoji G."/>
            <person name="Steinauer M."/>
            <person name="Loker E.S."/>
        </authorList>
    </citation>
    <scope>NUCLEOTIDE SEQUENCE</scope>
    <source>
        <strain evidence="1">KasaAsao</strain>
    </source>
</reference>
<dbReference type="Proteomes" id="UP001233172">
    <property type="component" value="Unassembled WGS sequence"/>
</dbReference>
<proteinExistence type="predicted"/>
<dbReference type="EMBL" id="JASAOG010000053">
    <property type="protein sequence ID" value="KAK0057726.1"/>
    <property type="molecule type" value="Genomic_DNA"/>
</dbReference>
<sequence>MCNFHLIAANQFRAPQDISHDPEYGAKTGPCNLILSSKKYSFGKNGTDFDLVPSWSSDLGWMSSSMIKCFDFAIAK</sequence>
<accession>A0AAD8FBV0</accession>
<evidence type="ECO:0000313" key="1">
    <source>
        <dbReference type="EMBL" id="KAK0057726.1"/>
    </source>
</evidence>
<name>A0AAD8FBV0_BIOPF</name>